<dbReference type="Proteomes" id="UP000037923">
    <property type="component" value="Unassembled WGS sequence"/>
</dbReference>
<dbReference type="RefSeq" id="XP_015658317.1">
    <property type="nucleotide sequence ID" value="XM_015802801.1"/>
</dbReference>
<reference evidence="1 2" key="1">
    <citation type="submission" date="2015-07" db="EMBL/GenBank/DDBJ databases">
        <title>High-quality genome of monoxenous trypanosomatid Leptomonas pyrrhocoris.</title>
        <authorList>
            <person name="Flegontov P."/>
            <person name="Butenko A."/>
            <person name="Firsov S."/>
            <person name="Vlcek C."/>
            <person name="Logacheva M.D."/>
            <person name="Field M."/>
            <person name="Filatov D."/>
            <person name="Flegontova O."/>
            <person name="Gerasimov E."/>
            <person name="Jackson A.P."/>
            <person name="Kelly S."/>
            <person name="Opperdoes F."/>
            <person name="O'Reilly A."/>
            <person name="Votypka J."/>
            <person name="Yurchenko V."/>
            <person name="Lukes J."/>
        </authorList>
    </citation>
    <scope>NUCLEOTIDE SEQUENCE [LARGE SCALE GENOMIC DNA]</scope>
    <source>
        <strain evidence="1">H10</strain>
    </source>
</reference>
<evidence type="ECO:0000313" key="1">
    <source>
        <dbReference type="EMBL" id="KPA79878.1"/>
    </source>
</evidence>
<sequence length="186" mass="19859">MYRETILGLALASTLAEMNPRLTARQEKEIWRVFDASMVSAVAEAPLMSHVSVHVPPPSSVAGGGMAAVSTAAPQLYVPAQAVEATEDVTPLATADVEQQHTLAASSPSPAVEAPFDDSNIAFPVYRVCDGVWTVLLKDPTVVVRDESGKSEQMQLDYLKVCLKDISATSGAAKSKKAYRKRAKKS</sequence>
<organism evidence="1 2">
    <name type="scientific">Leptomonas pyrrhocoris</name>
    <name type="common">Firebug parasite</name>
    <dbReference type="NCBI Taxonomy" id="157538"/>
    <lineage>
        <taxon>Eukaryota</taxon>
        <taxon>Discoba</taxon>
        <taxon>Euglenozoa</taxon>
        <taxon>Kinetoplastea</taxon>
        <taxon>Metakinetoplastina</taxon>
        <taxon>Trypanosomatida</taxon>
        <taxon>Trypanosomatidae</taxon>
        <taxon>Leishmaniinae</taxon>
        <taxon>Leptomonas</taxon>
    </lineage>
</organism>
<keyword evidence="2" id="KW-1185">Reference proteome</keyword>
<dbReference type="GO" id="GO:0006367">
    <property type="term" value="P:transcription initiation at RNA polymerase II promoter"/>
    <property type="evidence" value="ECO:0007669"/>
    <property type="project" value="InterPro"/>
</dbReference>
<dbReference type="VEuPathDB" id="TriTrypDB:LpyrH10_09_0500"/>
<gene>
    <name evidence="1" type="ORF">ABB37_04950</name>
</gene>
<dbReference type="AlphaFoldDB" id="A0A0N0VF27"/>
<comment type="caution">
    <text evidence="1">The sequence shown here is derived from an EMBL/GenBank/DDBJ whole genome shotgun (WGS) entry which is preliminary data.</text>
</comment>
<dbReference type="EMBL" id="LGTL01000009">
    <property type="protein sequence ID" value="KPA79878.1"/>
    <property type="molecule type" value="Genomic_DNA"/>
</dbReference>
<protein>
    <submittedName>
        <fullName evidence="1">Uncharacterized protein</fullName>
    </submittedName>
</protein>
<dbReference type="GO" id="GO:0005672">
    <property type="term" value="C:transcription factor TFIIA complex"/>
    <property type="evidence" value="ECO:0007669"/>
    <property type="project" value="InterPro"/>
</dbReference>
<evidence type="ECO:0000313" key="2">
    <source>
        <dbReference type="Proteomes" id="UP000037923"/>
    </source>
</evidence>
<dbReference type="OMA" id="CDGVWTV"/>
<accession>A0A0N0VF27</accession>
<dbReference type="OrthoDB" id="250747at2759"/>
<name>A0A0N0VF27_LEPPY</name>
<dbReference type="GeneID" id="26905241"/>
<proteinExistence type="predicted"/>